<dbReference type="EMBL" id="MN740474">
    <property type="protein sequence ID" value="QHU28837.1"/>
    <property type="molecule type" value="Genomic_DNA"/>
</dbReference>
<dbReference type="AlphaFoldDB" id="A0A6C0LEI1"/>
<evidence type="ECO:0000313" key="1">
    <source>
        <dbReference type="EMBL" id="QHU28837.1"/>
    </source>
</evidence>
<evidence type="ECO:0008006" key="2">
    <source>
        <dbReference type="Google" id="ProtNLM"/>
    </source>
</evidence>
<organism evidence="1">
    <name type="scientific">viral metagenome</name>
    <dbReference type="NCBI Taxonomy" id="1070528"/>
    <lineage>
        <taxon>unclassified sequences</taxon>
        <taxon>metagenomes</taxon>
        <taxon>organismal metagenomes</taxon>
    </lineage>
</organism>
<protein>
    <recommendedName>
        <fullName evidence="2">U-box domain-containing protein</fullName>
    </recommendedName>
</protein>
<accession>A0A6C0LEI1</accession>
<proteinExistence type="predicted"/>
<name>A0A6C0LEI1_9ZZZZ</name>
<reference evidence="1" key="1">
    <citation type="journal article" date="2020" name="Nature">
        <title>Giant virus diversity and host interactions through global metagenomics.</title>
        <authorList>
            <person name="Schulz F."/>
            <person name="Roux S."/>
            <person name="Paez-Espino D."/>
            <person name="Jungbluth S."/>
            <person name="Walsh D.A."/>
            <person name="Denef V.J."/>
            <person name="McMahon K.D."/>
            <person name="Konstantinidis K.T."/>
            <person name="Eloe-Fadrosh E.A."/>
            <person name="Kyrpides N.C."/>
            <person name="Woyke T."/>
        </authorList>
    </citation>
    <scope>NUCLEOTIDE SEQUENCE</scope>
    <source>
        <strain evidence="1">GVMAG-M-3300027791-30</strain>
    </source>
</reference>
<dbReference type="SUPFAM" id="SSF57850">
    <property type="entry name" value="RING/U-box"/>
    <property type="match status" value="1"/>
</dbReference>
<sequence length="232" mass="28111">MLILYNSLFKKKNLINVMKINKIKYYSKLNKNELIDLINTTKSIIFIQSILRKKLSKEFNDEFICPISFNNLKYPFVSIKNNHKFRYYSLDTFVEYLNKSTNDLIDPFTRELLSDTFIYQVERLVKHYKIKQSFNKKSWKKKINSRAEFLTITNCLNEILNQIFFVSKLNFTFIYNNILPQFIYYFHFLLQRHKSNCFIVINNYINCINHHPCQNKIYLIDYLKLIISINNL</sequence>